<dbReference type="Proteomes" id="UP001642409">
    <property type="component" value="Unassembled WGS sequence"/>
</dbReference>
<name>A0ABP1HY48_9EUKA</name>
<reference evidence="1 2" key="1">
    <citation type="submission" date="2024-07" db="EMBL/GenBank/DDBJ databases">
        <authorList>
            <person name="Akdeniz Z."/>
        </authorList>
    </citation>
    <scope>NUCLEOTIDE SEQUENCE [LARGE SCALE GENOMIC DNA]</scope>
</reference>
<proteinExistence type="predicted"/>
<sequence length="182" mass="20792">MHLHESITNILKESNDQHVTHQLFTLQKADSELQEVMQQVPARFRNPGQQDDLLTQLSQFKFGTWFNGHLEHDVAPNENISLAGHLFQQSVPSEEVFKLHEQSTPVKPLAMLHVQLVPVPIALAKHSHEETLKILRAFIDQQVAHQQFNPTPALSLAQSYMQNVWFKFKQPGQHAVRSTQAV</sequence>
<organism evidence="1 2">
    <name type="scientific">Hexamita inflata</name>
    <dbReference type="NCBI Taxonomy" id="28002"/>
    <lineage>
        <taxon>Eukaryota</taxon>
        <taxon>Metamonada</taxon>
        <taxon>Diplomonadida</taxon>
        <taxon>Hexamitidae</taxon>
        <taxon>Hexamitinae</taxon>
        <taxon>Hexamita</taxon>
    </lineage>
</organism>
<gene>
    <name evidence="1" type="ORF">HINF_LOCUS18468</name>
</gene>
<protein>
    <submittedName>
        <fullName evidence="1">Hypothetical_protein</fullName>
    </submittedName>
</protein>
<dbReference type="EMBL" id="CAXDID020000047">
    <property type="protein sequence ID" value="CAL6003570.1"/>
    <property type="molecule type" value="Genomic_DNA"/>
</dbReference>
<accession>A0ABP1HY48</accession>
<keyword evidence="2" id="KW-1185">Reference proteome</keyword>
<evidence type="ECO:0000313" key="1">
    <source>
        <dbReference type="EMBL" id="CAL6003570.1"/>
    </source>
</evidence>
<evidence type="ECO:0000313" key="2">
    <source>
        <dbReference type="Proteomes" id="UP001642409"/>
    </source>
</evidence>
<comment type="caution">
    <text evidence="1">The sequence shown here is derived from an EMBL/GenBank/DDBJ whole genome shotgun (WGS) entry which is preliminary data.</text>
</comment>